<dbReference type="InterPro" id="IPR020471">
    <property type="entry name" value="AKR"/>
</dbReference>
<dbReference type="SUPFAM" id="SSF51430">
    <property type="entry name" value="NAD(P)-linked oxidoreductase"/>
    <property type="match status" value="1"/>
</dbReference>
<dbReference type="SMART" id="SM00552">
    <property type="entry name" value="ADEAMc"/>
    <property type="match status" value="1"/>
</dbReference>
<dbReference type="CDD" id="cd19136">
    <property type="entry name" value="AKR_DrGR-like"/>
    <property type="match status" value="1"/>
</dbReference>
<comment type="similarity">
    <text evidence="8">Belongs to the ADAT1 family.</text>
</comment>
<dbReference type="FunFam" id="3.20.20.100:FF:000002">
    <property type="entry name" value="2,5-diketo-D-gluconic acid reductase A"/>
    <property type="match status" value="1"/>
</dbReference>
<dbReference type="InterPro" id="IPR002466">
    <property type="entry name" value="A_deamin"/>
</dbReference>
<keyword evidence="15" id="KW-1185">Reference proteome</keyword>
<evidence type="ECO:0000256" key="3">
    <source>
        <dbReference type="ARBA" id="ARBA00022801"/>
    </source>
</evidence>
<comment type="cofactor">
    <cofactor evidence="6">
        <name>1D-myo-inositol hexakisphosphate</name>
        <dbReference type="ChEBI" id="CHEBI:58130"/>
    </cofactor>
</comment>
<dbReference type="PRINTS" id="PR00069">
    <property type="entry name" value="ALDKETRDTASE"/>
</dbReference>
<evidence type="ECO:0000259" key="13">
    <source>
        <dbReference type="PROSITE" id="PS50141"/>
    </source>
</evidence>
<evidence type="ECO:0000256" key="4">
    <source>
        <dbReference type="ARBA" id="ARBA00022833"/>
    </source>
</evidence>
<name>A0A182I576_ANOAR</name>
<keyword evidence="4" id="KW-0862">Zinc</keyword>
<evidence type="ECO:0000256" key="9">
    <source>
        <dbReference type="ARBA" id="ARBA00038940"/>
    </source>
</evidence>
<dbReference type="Pfam" id="PF02137">
    <property type="entry name" value="A_deamin"/>
    <property type="match status" value="1"/>
</dbReference>
<dbReference type="PROSITE" id="PS50141">
    <property type="entry name" value="A_DEAMIN_EDITASE"/>
    <property type="match status" value="1"/>
</dbReference>
<dbReference type="EnsemblMetazoa" id="AARA008726-RA">
    <property type="protein sequence ID" value="AARA008726-PA"/>
    <property type="gene ID" value="AARA008726"/>
</dbReference>
<dbReference type="Proteomes" id="UP000075840">
    <property type="component" value="Unassembled WGS sequence"/>
</dbReference>
<keyword evidence="5" id="KW-0560">Oxidoreductase</keyword>
<evidence type="ECO:0000256" key="10">
    <source>
        <dbReference type="ARBA" id="ARBA00040502"/>
    </source>
</evidence>
<keyword evidence="3" id="KW-0378">Hydrolase</keyword>
<evidence type="ECO:0000256" key="2">
    <source>
        <dbReference type="ARBA" id="ARBA00022723"/>
    </source>
</evidence>
<dbReference type="Gene3D" id="3.20.20.100">
    <property type="entry name" value="NADP-dependent oxidoreductase domain"/>
    <property type="match status" value="1"/>
</dbReference>
<feature type="domain" description="A to I editase" evidence="13">
    <location>
        <begin position="360"/>
        <end position="756"/>
    </location>
</feature>
<organism evidence="14 15">
    <name type="scientific">Anopheles arabiensis</name>
    <name type="common">Mosquito</name>
    <dbReference type="NCBI Taxonomy" id="7173"/>
    <lineage>
        <taxon>Eukaryota</taxon>
        <taxon>Metazoa</taxon>
        <taxon>Ecdysozoa</taxon>
        <taxon>Arthropoda</taxon>
        <taxon>Hexapoda</taxon>
        <taxon>Insecta</taxon>
        <taxon>Pterygota</taxon>
        <taxon>Neoptera</taxon>
        <taxon>Endopterygota</taxon>
        <taxon>Diptera</taxon>
        <taxon>Nematocera</taxon>
        <taxon>Culicoidea</taxon>
        <taxon>Culicidae</taxon>
        <taxon>Anophelinae</taxon>
        <taxon>Anopheles</taxon>
    </lineage>
</organism>
<evidence type="ECO:0000256" key="8">
    <source>
        <dbReference type="ARBA" id="ARBA00038326"/>
    </source>
</evidence>
<comment type="catalytic activity">
    <reaction evidence="12">
        <text>adenosine(37) in tRNA(Ala) + H2O + H(+) = inosine(37) in tRNA(Ala) + NH4(+)</text>
        <dbReference type="Rhea" id="RHEA:50968"/>
        <dbReference type="Rhea" id="RHEA-COMP:12855"/>
        <dbReference type="Rhea" id="RHEA-COMP:12856"/>
        <dbReference type="ChEBI" id="CHEBI:15377"/>
        <dbReference type="ChEBI" id="CHEBI:15378"/>
        <dbReference type="ChEBI" id="CHEBI:28938"/>
        <dbReference type="ChEBI" id="CHEBI:74411"/>
        <dbReference type="ChEBI" id="CHEBI:82852"/>
        <dbReference type="EC" id="3.5.4.34"/>
    </reaction>
</comment>
<evidence type="ECO:0000256" key="6">
    <source>
        <dbReference type="ARBA" id="ARBA00037026"/>
    </source>
</evidence>
<dbReference type="GO" id="GO:0016616">
    <property type="term" value="F:oxidoreductase activity, acting on the CH-OH group of donors, NAD or NADP as acceptor"/>
    <property type="evidence" value="ECO:0007669"/>
    <property type="project" value="UniProtKB-ARBA"/>
</dbReference>
<evidence type="ECO:0000256" key="7">
    <source>
        <dbReference type="ARBA" id="ARBA00037784"/>
    </source>
</evidence>
<dbReference type="PANTHER" id="PTHR46516:SF1">
    <property type="entry name" value="TRNA-SPECIFIC ADENOSINE DEAMINASE 1"/>
    <property type="match status" value="1"/>
</dbReference>
<dbReference type="PANTHER" id="PTHR46516">
    <property type="entry name" value="TRNA-SPECIFIC ADENOSINE DEAMINASE 1"/>
    <property type="match status" value="1"/>
</dbReference>
<dbReference type="VEuPathDB" id="VectorBase:AARA008726"/>
<dbReference type="Pfam" id="PF00248">
    <property type="entry name" value="Aldo_ket_red"/>
    <property type="match status" value="1"/>
</dbReference>
<proteinExistence type="inferred from homology"/>
<keyword evidence="2" id="KW-0479">Metal-binding</keyword>
<dbReference type="InterPro" id="IPR018170">
    <property type="entry name" value="Aldo/ket_reductase_CS"/>
</dbReference>
<dbReference type="InterPro" id="IPR023210">
    <property type="entry name" value="NADP_OxRdtase_dom"/>
</dbReference>
<dbReference type="PROSITE" id="PS00798">
    <property type="entry name" value="ALDOKETO_REDUCTASE_1"/>
    <property type="match status" value="1"/>
</dbReference>
<dbReference type="VEuPathDB" id="VectorBase:AARA21_002578"/>
<evidence type="ECO:0000256" key="12">
    <source>
        <dbReference type="ARBA" id="ARBA00047635"/>
    </source>
</evidence>
<evidence type="ECO:0000256" key="1">
    <source>
        <dbReference type="ARBA" id="ARBA00022694"/>
    </source>
</evidence>
<evidence type="ECO:0000313" key="15">
    <source>
        <dbReference type="Proteomes" id="UP000075840"/>
    </source>
</evidence>
<keyword evidence="1" id="KW-0819">tRNA processing</keyword>
<dbReference type="GO" id="GO:0003723">
    <property type="term" value="F:RNA binding"/>
    <property type="evidence" value="ECO:0007669"/>
    <property type="project" value="InterPro"/>
</dbReference>
<accession>A0A182I576</accession>
<dbReference type="EC" id="3.5.4.34" evidence="9"/>
<dbReference type="GO" id="GO:0008033">
    <property type="term" value="P:tRNA processing"/>
    <property type="evidence" value="ECO:0007669"/>
    <property type="project" value="UniProtKB-KW"/>
</dbReference>
<comment type="function">
    <text evidence="7">Specifically deaminates adenosine-37 to inosine in tRNA-Ala.</text>
</comment>
<dbReference type="EMBL" id="APCN01003834">
    <property type="status" value="NOT_ANNOTATED_CDS"/>
    <property type="molecule type" value="Genomic_DNA"/>
</dbReference>
<sequence>MRKLLIFGTTSNPVSVITRFFNRSVEVKTMNKTFKLNTGFDIPLAGFGTYQIHGQELIYQVLDYALEAGYRHIDTAVVYRNEEYIGTALKTLLPKYNLKREDIFITSKLISQSGKDEAFVEQMVRKSLANLQTDYLDLYLIHWPGVSGMQVTHPDNVKYRAASWNALSKLQREGCLRSIGVSNYTVKHLKEMLADCKGIVPAVNQVEWHPYYYQPELLEFCRQHGIFLQAYSSLGSSNTAELREDETVQSVAKSLQKTPVQVLLRWAIEQEVGILPKARSRDHIQENVGLEFEIPAEQMKQLNGLRDSVGHKFAWNPETVFAKLPKAGKPNESFEWTILSAIVLVTPAHQAAPSDIRVVALGTGTKCLPGNELSPRGDRVHDSHAEVLARRACVRYLYEQIEQALLAEEGQPKESIFERQTVAGGGCGKFVLKNGHSFHFFTTHSPCGDASIYEREEDALLPAKRARRTDEACSDRAGEETTVGCCIGEDRTAVGMTGGKLLEPEAHGDLMAQTIGAVRTKPGRGVRTASVSCSDKLARWNVLGVQGGLLMMLLGRPIYLDGVVVCDGTDHSVVALERAIWGRFERWKEPAMREPFERHHRPVVIAADGGELFAYRKNRPHPTKEAGGKFQPSPCGIVWCDVKERPHEVEVAGRRHGVTKRKLATPAARLQISKIELFNRFARTYRRAQREALHNLTVPSSVEGATQPHTAAADDVGKLSYADAKARSVAYATQWASVRATMFGRWPVKPTSLGGFLSDAS</sequence>
<dbReference type="InterPro" id="IPR036812">
    <property type="entry name" value="NAD(P)_OxRdtase_dom_sf"/>
</dbReference>
<evidence type="ECO:0000313" key="14">
    <source>
        <dbReference type="EnsemblMetazoa" id="AARA008726-PA"/>
    </source>
</evidence>
<reference evidence="14" key="1">
    <citation type="submission" date="2022-08" db="UniProtKB">
        <authorList>
            <consortium name="EnsemblMetazoa"/>
        </authorList>
    </citation>
    <scope>IDENTIFICATION</scope>
    <source>
        <strain evidence="14">Dongola</strain>
    </source>
</reference>
<dbReference type="VEuPathDB" id="VectorBase:AARA21_004043"/>
<protein>
    <recommendedName>
        <fullName evidence="10">tRNA-specific adenosine deaminase 1</fullName>
        <ecNumber evidence="9">3.5.4.34</ecNumber>
    </recommendedName>
    <alternativeName>
        <fullName evidence="11">tRNA-specific adenosine-37 deaminase</fullName>
    </alternativeName>
</protein>
<dbReference type="AlphaFoldDB" id="A0A182I576"/>
<evidence type="ECO:0000256" key="11">
    <source>
        <dbReference type="ARBA" id="ARBA00041760"/>
    </source>
</evidence>
<dbReference type="GO" id="GO:0046872">
    <property type="term" value="F:metal ion binding"/>
    <property type="evidence" value="ECO:0007669"/>
    <property type="project" value="UniProtKB-KW"/>
</dbReference>
<dbReference type="GO" id="GO:0043829">
    <property type="term" value="F:tRNA-specific adenosine-37 deaminase activity"/>
    <property type="evidence" value="ECO:0007669"/>
    <property type="project" value="UniProtKB-EC"/>
</dbReference>
<evidence type="ECO:0000256" key="5">
    <source>
        <dbReference type="ARBA" id="ARBA00023002"/>
    </source>
</evidence>